<keyword evidence="7" id="KW-0032">Aminotransferase</keyword>
<sequence>MLRLELTRGEGRLADQAVSRITEMIQSGSLPTGHKLPSVRGFAEQNDISKSTAVTVYDRLVASGLVSSRSKVGFFVASRTAPLELADASEPCEREVDPLWMMRQALKDDPSMLKPGCGWLPDDWLDGDSIRRSLRKISRSADAQLVGYGQPLGFAPLRHQLQIVLASREIAAVPSQIMLTDSVSQAIDLIVRFLVKPGETVFVDDPGYFNLLNNLRVQRTNIVGIPYTRTGPDLEAFAAAAERERPALYITNSALHNPSGATLSPATAHQLLKLAEQYDIPILEDDIYADFEETPSARLATLDQLDRVIHVGSFSKIMSAACRCGWIACRQDWLEGLRDLKLAIAVTSNELSAQLVHNVLQDGGYRRYVAGVRERLGRTSIVVRRQIEQTGLKLWTEPAGGIFLWAKLPKGVDATEIARQTAREGIALAPGNVFSVSRSASEYLRFNIAQSRNQKIYENLARAIDEYKTPA</sequence>
<dbReference type="SMART" id="SM00345">
    <property type="entry name" value="HTH_GNTR"/>
    <property type="match status" value="1"/>
</dbReference>
<evidence type="ECO:0000256" key="5">
    <source>
        <dbReference type="ARBA" id="ARBA00023163"/>
    </source>
</evidence>
<dbReference type="CDD" id="cd07377">
    <property type="entry name" value="WHTH_GntR"/>
    <property type="match status" value="1"/>
</dbReference>
<dbReference type="RefSeq" id="WP_046479240.1">
    <property type="nucleotide sequence ID" value="NZ_LN829118.1"/>
</dbReference>
<dbReference type="InterPro" id="IPR036388">
    <property type="entry name" value="WH-like_DNA-bd_sf"/>
</dbReference>
<dbReference type="KEGG" id="fil:BN1229_v1_3497"/>
<dbReference type="PROSITE" id="PS50949">
    <property type="entry name" value="HTH_GNTR"/>
    <property type="match status" value="1"/>
</dbReference>
<accession>A0A0D6JGG6</accession>
<reference evidence="8" key="1">
    <citation type="submission" date="2015-02" db="EMBL/GenBank/DDBJ databases">
        <authorList>
            <person name="Chooi Y.-H."/>
        </authorList>
    </citation>
    <scope>NUCLEOTIDE SEQUENCE [LARGE SCALE GENOMIC DNA]</scope>
    <source>
        <strain evidence="8">strain Y</strain>
    </source>
</reference>
<evidence type="ECO:0000313" key="8">
    <source>
        <dbReference type="Proteomes" id="UP000033187"/>
    </source>
</evidence>
<dbReference type="GO" id="GO:0030170">
    <property type="term" value="F:pyridoxal phosphate binding"/>
    <property type="evidence" value="ECO:0007669"/>
    <property type="project" value="InterPro"/>
</dbReference>
<keyword evidence="4" id="KW-0238">DNA-binding</keyword>
<dbReference type="Gene3D" id="3.40.640.10">
    <property type="entry name" value="Type I PLP-dependent aspartate aminotransferase-like (Major domain)"/>
    <property type="match status" value="1"/>
</dbReference>
<dbReference type="InterPro" id="IPR015422">
    <property type="entry name" value="PyrdxlP-dep_Trfase_small"/>
</dbReference>
<dbReference type="Pfam" id="PF00392">
    <property type="entry name" value="GntR"/>
    <property type="match status" value="1"/>
</dbReference>
<evidence type="ECO:0000256" key="2">
    <source>
        <dbReference type="ARBA" id="ARBA00022898"/>
    </source>
</evidence>
<dbReference type="Proteomes" id="UP000033187">
    <property type="component" value="Chromosome 1"/>
</dbReference>
<protein>
    <submittedName>
        <fullName evidence="7">Transcriptional regulator, GntR family with aminotransferase domain</fullName>
    </submittedName>
</protein>
<feature type="domain" description="HTH gntR-type" evidence="6">
    <location>
        <begin position="11"/>
        <end position="79"/>
    </location>
</feature>
<keyword evidence="8" id="KW-1185">Reference proteome</keyword>
<dbReference type="InterPro" id="IPR000524">
    <property type="entry name" value="Tscrpt_reg_HTH_GntR"/>
</dbReference>
<dbReference type="InterPro" id="IPR051446">
    <property type="entry name" value="HTH_trans_reg/aminotransferase"/>
</dbReference>
<dbReference type="AlphaFoldDB" id="A0A0D6JGG6"/>
<name>A0A0D6JGG6_9HYPH</name>
<keyword evidence="3" id="KW-0805">Transcription regulation</keyword>
<dbReference type="KEGG" id="fiy:BN1229_v1_2424"/>
<evidence type="ECO:0000259" key="6">
    <source>
        <dbReference type="PROSITE" id="PS50949"/>
    </source>
</evidence>
<keyword evidence="5" id="KW-0804">Transcription</keyword>
<dbReference type="PANTHER" id="PTHR46577:SF2">
    <property type="entry name" value="TRANSCRIPTIONAL REGULATORY PROTEIN"/>
    <property type="match status" value="1"/>
</dbReference>
<dbReference type="GO" id="GO:0003677">
    <property type="term" value="F:DNA binding"/>
    <property type="evidence" value="ECO:0007669"/>
    <property type="project" value="UniProtKB-KW"/>
</dbReference>
<dbReference type="Pfam" id="PF00155">
    <property type="entry name" value="Aminotran_1_2"/>
    <property type="match status" value="1"/>
</dbReference>
<comment type="similarity">
    <text evidence="1">In the C-terminal section; belongs to the class-I pyridoxal-phosphate-dependent aminotransferase family.</text>
</comment>
<dbReference type="GO" id="GO:0003700">
    <property type="term" value="F:DNA-binding transcription factor activity"/>
    <property type="evidence" value="ECO:0007669"/>
    <property type="project" value="InterPro"/>
</dbReference>
<organism evidence="7 8">
    <name type="scientific">Candidatus Filomicrobium marinum</name>
    <dbReference type="NCBI Taxonomy" id="1608628"/>
    <lineage>
        <taxon>Bacteria</taxon>
        <taxon>Pseudomonadati</taxon>
        <taxon>Pseudomonadota</taxon>
        <taxon>Alphaproteobacteria</taxon>
        <taxon>Hyphomicrobiales</taxon>
        <taxon>Hyphomicrobiaceae</taxon>
        <taxon>Filomicrobium</taxon>
    </lineage>
</organism>
<dbReference type="Gene3D" id="1.10.10.10">
    <property type="entry name" value="Winged helix-like DNA-binding domain superfamily/Winged helix DNA-binding domain"/>
    <property type="match status" value="1"/>
</dbReference>
<dbReference type="OrthoDB" id="9802328at2"/>
<keyword evidence="7" id="KW-0808">Transferase</keyword>
<dbReference type="InterPro" id="IPR036390">
    <property type="entry name" value="WH_DNA-bd_sf"/>
</dbReference>
<keyword evidence="2" id="KW-0663">Pyridoxal phosphate</keyword>
<dbReference type="PANTHER" id="PTHR46577">
    <property type="entry name" value="HTH-TYPE TRANSCRIPTIONAL REGULATORY PROTEIN GABR"/>
    <property type="match status" value="1"/>
</dbReference>
<evidence type="ECO:0000256" key="1">
    <source>
        <dbReference type="ARBA" id="ARBA00005384"/>
    </source>
</evidence>
<evidence type="ECO:0000256" key="4">
    <source>
        <dbReference type="ARBA" id="ARBA00023125"/>
    </source>
</evidence>
<evidence type="ECO:0000256" key="3">
    <source>
        <dbReference type="ARBA" id="ARBA00023015"/>
    </source>
</evidence>
<dbReference type="InterPro" id="IPR015424">
    <property type="entry name" value="PyrdxlP-dep_Trfase"/>
</dbReference>
<dbReference type="EMBL" id="LN829119">
    <property type="protein sequence ID" value="CPR20029.1"/>
    <property type="molecule type" value="Genomic_DNA"/>
</dbReference>
<dbReference type="GO" id="GO:0008483">
    <property type="term" value="F:transaminase activity"/>
    <property type="evidence" value="ECO:0007669"/>
    <property type="project" value="UniProtKB-KW"/>
</dbReference>
<dbReference type="SUPFAM" id="SSF46785">
    <property type="entry name" value="Winged helix' DNA-binding domain"/>
    <property type="match status" value="1"/>
</dbReference>
<dbReference type="Gene3D" id="3.90.1150.10">
    <property type="entry name" value="Aspartate Aminotransferase, domain 1"/>
    <property type="match status" value="1"/>
</dbReference>
<proteinExistence type="inferred from homology"/>
<evidence type="ECO:0000313" key="7">
    <source>
        <dbReference type="EMBL" id="CPR20029.1"/>
    </source>
</evidence>
<dbReference type="SUPFAM" id="SSF53383">
    <property type="entry name" value="PLP-dependent transferases"/>
    <property type="match status" value="1"/>
</dbReference>
<dbReference type="InterPro" id="IPR004839">
    <property type="entry name" value="Aminotransferase_I/II_large"/>
</dbReference>
<dbReference type="CDD" id="cd00609">
    <property type="entry name" value="AAT_like"/>
    <property type="match status" value="1"/>
</dbReference>
<dbReference type="InterPro" id="IPR015421">
    <property type="entry name" value="PyrdxlP-dep_Trfase_major"/>
</dbReference>
<gene>
    <name evidence="7" type="ORF">YBN1229_v1_2424</name>
</gene>